<dbReference type="Pfam" id="PF11275">
    <property type="entry name" value="DUF3077"/>
    <property type="match status" value="1"/>
</dbReference>
<accession>A0AB39I5Y6</accession>
<reference evidence="1" key="1">
    <citation type="submission" date="2024-07" db="EMBL/GenBank/DDBJ databases">
        <title>Identification and characteristics of a novel species of coltsfoot's symbiotic bacteria.</title>
        <authorList>
            <person name="Juszczyk A."/>
            <person name="Jasielczuk I."/>
            <person name="Gurgul A."/>
            <person name="Rogala M."/>
            <person name="Kowalczyk A."/>
            <person name="Szmatola T."/>
            <person name="Kosecka-Strojek M."/>
            <person name="Arent Z."/>
            <person name="Latowski D."/>
        </authorList>
    </citation>
    <scope>NUCLEOTIDE SEQUENCE</scope>
    <source>
        <strain evidence="1">Hg7Tf</strain>
    </source>
</reference>
<gene>
    <name evidence="1" type="ORF">AB4Y39_05230</name>
</gene>
<dbReference type="InterPro" id="IPR021427">
    <property type="entry name" value="DUF3077"/>
</dbReference>
<dbReference type="RefSeq" id="WP_280040966.1">
    <property type="nucleotide sequence ID" value="NZ_CP162607.1"/>
</dbReference>
<protein>
    <submittedName>
        <fullName evidence="1">DUF3077 domain-containing protein</fullName>
    </submittedName>
</protein>
<dbReference type="AlphaFoldDB" id="A0AB39I5Y6"/>
<organism evidence="1">
    <name type="scientific">Pseudomonas sp. Hg7Tf</name>
    <dbReference type="NCBI Taxonomy" id="3236988"/>
    <lineage>
        <taxon>Bacteria</taxon>
        <taxon>Pseudomonadati</taxon>
        <taxon>Pseudomonadota</taxon>
        <taxon>Gammaproteobacteria</taxon>
        <taxon>Pseudomonadales</taxon>
        <taxon>Pseudomonadaceae</taxon>
        <taxon>Pseudomonas</taxon>
    </lineage>
</organism>
<dbReference type="EMBL" id="CP162607">
    <property type="protein sequence ID" value="XDK38078.1"/>
    <property type="molecule type" value="Genomic_DNA"/>
</dbReference>
<name>A0AB39I5Y6_9PSED</name>
<sequence>MDEDSRWSLKTLGVGTFAAGEGGAGAERLFRVEPGHGAAFVLEQVSIMMGCAHHLTLQAGLEQDGTSAWAAHYLVGMGKALVEDVAHAMVVESGASRPLQPDHRR</sequence>
<evidence type="ECO:0000313" key="1">
    <source>
        <dbReference type="EMBL" id="XDK38078.1"/>
    </source>
</evidence>
<proteinExistence type="predicted"/>